<dbReference type="Pfam" id="PF16135">
    <property type="entry name" value="TDBD"/>
    <property type="match status" value="1"/>
</dbReference>
<feature type="compositionally biased region" description="Polar residues" evidence="6">
    <location>
        <begin position="584"/>
        <end position="600"/>
    </location>
</feature>
<feature type="region of interest" description="Disordered" evidence="6">
    <location>
        <begin position="569"/>
        <end position="663"/>
    </location>
</feature>
<sequence>MAADMWWRIWTRIGGEYVVVVYGSSDEVGAVVLLQELLCEVTKATLVYCDNVFAVYLAANPVYHRRTKHTELDIHFVREHVALGCVRVLHAPTDQQFANSPHRHSRAFGPVSASTATLRLRGVLNMSTWWSVGQWISSDKFELSDRFQECQQSKSSDSEADESCLLTRHKSDEPNAALGNGDQSVEKVVPPSSELPGAKTTQRDGLEKNKGDELNSASSRNGDDLSEEKVVPLSADKLHRVKSTQGDYPEKNKGDKNSRSSSQPDSKRSKIEDAKVGAVGNGGSASKDVTVGKMLRPGFPKWRFEKPEVRAGRVDEKGGVEMKATIGSKVKEQECGEETKAKFKEQDSSLDVKRRPVGSLKHEKHILLKTDKASLAGSVQGEVIRVQGKSGLLKILPKNDKVLRETSDGKILPKKLNVDGDTSDGNTLPKNVKVEAGDGKIPTKSGVLKLLPKNNTMVRENTDENLIPKNIKLEGETSDGKILMKTSKMDTGSGDDKVATKNCMVDLKAVAGKILSRNSRVDEETITGYEQDKDKSSALIESQKRDLNGGKKVTGKLVSSVILRRSDPSVVGVSSGHTVKQKSSKVQPKISSQGNHQPSPSLKDEKSELGEHKNEKKRLLQHKGSPENLSKKVKLEVTDLQGTSDSAPKKHVMMKKPRGGPRSALKQKLRDQIKGILLHNGWTIDLRPRKDKDYEDSVYVSPQGSSYWSITKAYAVFQEQVKSSQDENPTGGPGVADASFDAISKEDLAMLQRIVRKRKGKKEHSAEKGGDNRSRNSKGASAGRSSRNKYQKNKEKVKAKHLGCALLVHGGARNMEGMGNYVPYKWKRTVLSWMIDLGVVSQDAKVKYMNKKGTQAILDGRITRNGIYCGCCSKILTAAKFELHAGSKEHQPYANIFLEDGGVPLLQCLLDAWDKQSQHEKKGFYKIDPADDPDDDTCGICGDGGDLLCCDRCTSTFHVACLGIEMPSGDWYCRSCICKFCSSAEEMTPSSTELLSCLQCSRKYHQVCTPGTERDSVSTPPGASIDHFCSPGCRKIYKRLKKLLGFKNNMEAGFSWSLVRCFAESEAAPMKRKAELVYCNSKTAVAFSVMNECFLPRIDERSGINIIHNVVYNCGSDFNRLNFSDFYTFILEHGEEVISAATVRIHGTELAEMPFIGTRGMYRGQGMCHRLLNAIESALCSLNVRRLVIPAIPEMQKTWTTVFGFKPVGPMKKQKMKSFNLLIIHGTGLLEKRLLLTAQVNRQTTSVTVNAVECDKTASQTFGEASGSLTPVYVSQEFAVGGHPETKDHDTCALIEGSSGLASNLPPVSEEKTEETISPVSIADVNLHISEDDMPCKALADITEKVKYAETYLTFVADKIVVEEKPEDKSSSSSADSKAIPMTVDPCPCSSDELGKYENCPPSVHSVDAVLVKDRPESNFSTSSISGRFDTQEDKKSCVVPANTEVPLVTMGRKPDNHEFETIVADGGDMQSSLEVKYLEVLVDERSTDAYAAKNKAFVGGVTSYAAAVTKDNGHSAVDLVVSAERSLDETNSVESDKSEVKVATVEVGAIVESSNGAGIPVSALEKSDDINGEVTAKPTLTCGDGQLH</sequence>
<feature type="compositionally biased region" description="Basic and acidic residues" evidence="6">
    <location>
        <begin position="602"/>
        <end position="618"/>
    </location>
</feature>
<dbReference type="CDD" id="cd15539">
    <property type="entry name" value="PHD1_AIRE"/>
    <property type="match status" value="1"/>
</dbReference>
<dbReference type="SUPFAM" id="SSF55729">
    <property type="entry name" value="Acyl-CoA N-acyltransferases (Nat)"/>
    <property type="match status" value="1"/>
</dbReference>
<dbReference type="CDD" id="cd09272">
    <property type="entry name" value="RNase_HI_RT_Ty1"/>
    <property type="match status" value="1"/>
</dbReference>
<organism evidence="7">
    <name type="scientific">Aegilops tauschii</name>
    <name type="common">Tausch's goatgrass</name>
    <name type="synonym">Aegilops squarrosa</name>
    <dbReference type="NCBI Taxonomy" id="37682"/>
    <lineage>
        <taxon>Eukaryota</taxon>
        <taxon>Viridiplantae</taxon>
        <taxon>Streptophyta</taxon>
        <taxon>Embryophyta</taxon>
        <taxon>Tracheophyta</taxon>
        <taxon>Spermatophyta</taxon>
        <taxon>Magnoliopsida</taxon>
        <taxon>Liliopsida</taxon>
        <taxon>Poales</taxon>
        <taxon>Poaceae</taxon>
        <taxon>BOP clade</taxon>
        <taxon>Pooideae</taxon>
        <taxon>Triticodae</taxon>
        <taxon>Triticeae</taxon>
        <taxon>Triticinae</taxon>
        <taxon>Aegilops</taxon>
    </lineage>
</organism>
<feature type="compositionally biased region" description="Basic residues" evidence="6">
    <location>
        <begin position="649"/>
        <end position="659"/>
    </location>
</feature>
<dbReference type="Gene3D" id="3.30.40.10">
    <property type="entry name" value="Zinc/RING finger domain, C3HC4 (zinc finger)"/>
    <property type="match status" value="1"/>
</dbReference>
<evidence type="ECO:0000256" key="2">
    <source>
        <dbReference type="ARBA" id="ARBA00022723"/>
    </source>
</evidence>
<feature type="compositionally biased region" description="Basic and acidic residues" evidence="6">
    <location>
        <begin position="221"/>
        <end position="230"/>
    </location>
</feature>
<feature type="compositionally biased region" description="Basic and acidic residues" evidence="6">
    <location>
        <begin position="763"/>
        <end position="774"/>
    </location>
</feature>
<dbReference type="InterPro" id="IPR056511">
    <property type="entry name" value="IDM1_C"/>
</dbReference>
<accession>M8CNF3</accession>
<dbReference type="GO" id="GO:0016747">
    <property type="term" value="F:acyltransferase activity, transferring groups other than amino-acyl groups"/>
    <property type="evidence" value="ECO:0007669"/>
    <property type="project" value="InterPro"/>
</dbReference>
<dbReference type="PANTHER" id="PTHR46309">
    <property type="entry name" value="PHD FINGER PROTEIN 12"/>
    <property type="match status" value="1"/>
</dbReference>
<dbReference type="Pfam" id="PF22970">
    <property type="entry name" value="DUF7028"/>
    <property type="match status" value="1"/>
</dbReference>
<dbReference type="PANTHER" id="PTHR46309:SF1">
    <property type="entry name" value="PHD FINGER PROTEIN 12"/>
    <property type="match status" value="1"/>
</dbReference>
<dbReference type="EnsemblPlants" id="EMT29012">
    <property type="protein sequence ID" value="EMT29012"/>
    <property type="gene ID" value="F775_07659"/>
</dbReference>
<dbReference type="InterPro" id="IPR011011">
    <property type="entry name" value="Znf_FYVE_PHD"/>
</dbReference>
<feature type="compositionally biased region" description="Basic and acidic residues" evidence="6">
    <location>
        <begin position="201"/>
        <end position="213"/>
    </location>
</feature>
<dbReference type="InterPro" id="IPR016181">
    <property type="entry name" value="Acyl_CoA_acyltransferase"/>
</dbReference>
<dbReference type="Pfam" id="PF23209">
    <property type="entry name" value="IDM1_C"/>
    <property type="match status" value="1"/>
</dbReference>
<dbReference type="InterPro" id="IPR054292">
    <property type="entry name" value="DUF7028"/>
</dbReference>
<dbReference type="SMART" id="SM00249">
    <property type="entry name" value="PHD"/>
    <property type="match status" value="2"/>
</dbReference>
<feature type="region of interest" description="Disordered" evidence="6">
    <location>
        <begin position="756"/>
        <end position="796"/>
    </location>
</feature>
<dbReference type="GO" id="GO:0003714">
    <property type="term" value="F:transcription corepressor activity"/>
    <property type="evidence" value="ECO:0007669"/>
    <property type="project" value="InterPro"/>
</dbReference>
<dbReference type="GO" id="GO:0005634">
    <property type="term" value="C:nucleus"/>
    <property type="evidence" value="ECO:0007669"/>
    <property type="project" value="UniProtKB-SubCell"/>
</dbReference>
<evidence type="ECO:0000256" key="1">
    <source>
        <dbReference type="ARBA" id="ARBA00004123"/>
    </source>
</evidence>
<evidence type="ECO:0000313" key="7">
    <source>
        <dbReference type="EnsemblPlants" id="EMT29012"/>
    </source>
</evidence>
<evidence type="ECO:0000256" key="6">
    <source>
        <dbReference type="SAM" id="MobiDB-lite"/>
    </source>
</evidence>
<feature type="compositionally biased region" description="Basic residues" evidence="6">
    <location>
        <begin position="786"/>
        <end position="796"/>
    </location>
</feature>
<dbReference type="InterPro" id="IPR019787">
    <property type="entry name" value="Znf_PHD-finger"/>
</dbReference>
<keyword evidence="4" id="KW-0862">Zinc</keyword>
<dbReference type="SUPFAM" id="SSF57903">
    <property type="entry name" value="FYVE/PHD zinc finger"/>
    <property type="match status" value="1"/>
</dbReference>
<dbReference type="InterPro" id="IPR032308">
    <property type="entry name" value="TDBD"/>
</dbReference>
<dbReference type="PROSITE" id="PS51186">
    <property type="entry name" value="GNAT"/>
    <property type="match status" value="1"/>
</dbReference>
<dbReference type="GO" id="GO:0008270">
    <property type="term" value="F:zinc ion binding"/>
    <property type="evidence" value="ECO:0007669"/>
    <property type="project" value="UniProtKB-KW"/>
</dbReference>
<evidence type="ECO:0000256" key="5">
    <source>
        <dbReference type="ARBA" id="ARBA00023242"/>
    </source>
</evidence>
<dbReference type="CDD" id="cd04301">
    <property type="entry name" value="NAT_SF"/>
    <property type="match status" value="1"/>
</dbReference>
<feature type="compositionally biased region" description="Basic and acidic residues" evidence="6">
    <location>
        <begin position="265"/>
        <end position="275"/>
    </location>
</feature>
<keyword evidence="3" id="KW-0863">Zinc-finger</keyword>
<dbReference type="Pfam" id="PF00628">
    <property type="entry name" value="PHD"/>
    <property type="match status" value="1"/>
</dbReference>
<keyword evidence="2" id="KW-0479">Metal-binding</keyword>
<proteinExistence type="predicted"/>
<feature type="region of interest" description="Disordered" evidence="6">
    <location>
        <begin position="172"/>
        <end position="292"/>
    </location>
</feature>
<dbReference type="InterPro" id="IPR000182">
    <property type="entry name" value="GNAT_dom"/>
</dbReference>
<dbReference type="InterPro" id="IPR013083">
    <property type="entry name" value="Znf_RING/FYVE/PHD"/>
</dbReference>
<dbReference type="PROSITE" id="PS50016">
    <property type="entry name" value="ZF_PHD_2"/>
    <property type="match status" value="1"/>
</dbReference>
<evidence type="ECO:0000256" key="3">
    <source>
        <dbReference type="ARBA" id="ARBA00022771"/>
    </source>
</evidence>
<comment type="subcellular location">
    <subcellularLocation>
        <location evidence="1">Nucleus</location>
    </subcellularLocation>
</comment>
<feature type="compositionally biased region" description="Basic and acidic residues" evidence="6">
    <location>
        <begin position="248"/>
        <end position="258"/>
    </location>
</feature>
<reference evidence="7" key="1">
    <citation type="submission" date="2015-06" db="UniProtKB">
        <authorList>
            <consortium name="EnsemblPlants"/>
        </authorList>
    </citation>
    <scope>IDENTIFICATION</scope>
</reference>
<dbReference type="InterPro" id="IPR042163">
    <property type="entry name" value="PHF12"/>
</dbReference>
<dbReference type="InterPro" id="IPR001965">
    <property type="entry name" value="Znf_PHD"/>
</dbReference>
<keyword evidence="5" id="KW-0539">Nucleus</keyword>
<evidence type="ECO:0000256" key="4">
    <source>
        <dbReference type="ARBA" id="ARBA00022833"/>
    </source>
</evidence>
<protein>
    <submittedName>
        <fullName evidence="7">E3 ubiquitin-protein ligase TRIM33</fullName>
    </submittedName>
</protein>
<name>M8CNF3_AEGTA</name>
<dbReference type="GO" id="GO:0006357">
    <property type="term" value="P:regulation of transcription by RNA polymerase II"/>
    <property type="evidence" value="ECO:0007669"/>
    <property type="project" value="TreeGrafter"/>
</dbReference>